<dbReference type="PANTHER" id="PTHR28259:SF1">
    <property type="entry name" value="FLUORIDE EXPORT PROTEIN 1-RELATED"/>
    <property type="match status" value="1"/>
</dbReference>
<dbReference type="Proteomes" id="UP000618460">
    <property type="component" value="Unassembled WGS sequence"/>
</dbReference>
<keyword evidence="3 10" id="KW-0812">Transmembrane</keyword>
<dbReference type="GO" id="GO:0046872">
    <property type="term" value="F:metal ion binding"/>
    <property type="evidence" value="ECO:0007669"/>
    <property type="project" value="UniProtKB-KW"/>
</dbReference>
<comment type="function">
    <text evidence="9 10">Fluoride-specific ion channel. Important for reducing fluoride concentration in the cell, thus reducing its toxicity.</text>
</comment>
<dbReference type="PANTHER" id="PTHR28259">
    <property type="entry name" value="FLUORIDE EXPORT PROTEIN 1-RELATED"/>
    <property type="match status" value="1"/>
</dbReference>
<comment type="activity regulation">
    <text evidence="10">Na(+) is not transported, but it plays an essential structural role and its presence is essential for fluoride channel function.</text>
</comment>
<comment type="catalytic activity">
    <reaction evidence="8">
        <text>fluoride(in) = fluoride(out)</text>
        <dbReference type="Rhea" id="RHEA:76159"/>
        <dbReference type="ChEBI" id="CHEBI:17051"/>
    </reaction>
    <physiologicalReaction direction="left-to-right" evidence="8">
        <dbReference type="Rhea" id="RHEA:76160"/>
    </physiologicalReaction>
</comment>
<sequence>MSNLISYKTFLLIGVGGAIGASMRYSLNLLVPFTNLPYATIIVNILGCFILAFSINNGQLKARVPEPFLLALNTGILGSFTTFSTFSIESIQLLTVNLGTGFIYIILNLFGGLAACLCGYLLAKQVDKAKNSDGGYA</sequence>
<feature type="transmembrane region" description="Helical" evidence="10">
    <location>
        <begin position="68"/>
        <end position="88"/>
    </location>
</feature>
<dbReference type="GO" id="GO:0005886">
    <property type="term" value="C:plasma membrane"/>
    <property type="evidence" value="ECO:0007669"/>
    <property type="project" value="UniProtKB-SubCell"/>
</dbReference>
<evidence type="ECO:0000256" key="9">
    <source>
        <dbReference type="ARBA" id="ARBA00049940"/>
    </source>
</evidence>
<keyword evidence="12" id="KW-1185">Reference proteome</keyword>
<evidence type="ECO:0000256" key="1">
    <source>
        <dbReference type="ARBA" id="ARBA00004651"/>
    </source>
</evidence>
<comment type="subcellular location">
    <subcellularLocation>
        <location evidence="1 10">Cell membrane</location>
        <topology evidence="1 10">Multi-pass membrane protein</topology>
    </subcellularLocation>
</comment>
<evidence type="ECO:0000256" key="4">
    <source>
        <dbReference type="ARBA" id="ARBA00022989"/>
    </source>
</evidence>
<evidence type="ECO:0000256" key="2">
    <source>
        <dbReference type="ARBA" id="ARBA00022475"/>
    </source>
</evidence>
<keyword evidence="10" id="KW-0479">Metal-binding</keyword>
<evidence type="ECO:0000256" key="5">
    <source>
        <dbReference type="ARBA" id="ARBA00023136"/>
    </source>
</evidence>
<keyword evidence="10" id="KW-0915">Sodium</keyword>
<dbReference type="Pfam" id="PF02537">
    <property type="entry name" value="CRCB"/>
    <property type="match status" value="1"/>
</dbReference>
<keyword evidence="10" id="KW-0406">Ion transport</keyword>
<keyword evidence="5 10" id="KW-0472">Membrane</keyword>
<feature type="transmembrane region" description="Helical" evidence="10">
    <location>
        <begin position="36"/>
        <end position="56"/>
    </location>
</feature>
<evidence type="ECO:0000313" key="12">
    <source>
        <dbReference type="Proteomes" id="UP000618460"/>
    </source>
</evidence>
<dbReference type="RefSeq" id="WP_162879196.1">
    <property type="nucleotide sequence ID" value="NZ_BMLG01000013.1"/>
</dbReference>
<comment type="similarity">
    <text evidence="7 10">Belongs to the fluoride channel Fluc/FEX (TC 1.A.43) family.</text>
</comment>
<proteinExistence type="inferred from homology"/>
<feature type="binding site" evidence="10">
    <location>
        <position position="81"/>
    </location>
    <ligand>
        <name>Na(+)</name>
        <dbReference type="ChEBI" id="CHEBI:29101"/>
        <note>structural</note>
    </ligand>
</feature>
<evidence type="ECO:0000313" key="11">
    <source>
        <dbReference type="EMBL" id="GGM35931.1"/>
    </source>
</evidence>
<dbReference type="NCBIfam" id="TIGR00494">
    <property type="entry name" value="crcB"/>
    <property type="match status" value="1"/>
</dbReference>
<dbReference type="AlphaFoldDB" id="A0A917WWQ5"/>
<gene>
    <name evidence="10" type="primary">fluC</name>
    <name evidence="10" type="synonym">crcB</name>
    <name evidence="11" type="ORF">GCM10011351_22440</name>
</gene>
<dbReference type="HAMAP" id="MF_00454">
    <property type="entry name" value="FluC"/>
    <property type="match status" value="1"/>
</dbReference>
<feature type="transmembrane region" description="Helical" evidence="10">
    <location>
        <begin position="100"/>
        <end position="123"/>
    </location>
</feature>
<dbReference type="InterPro" id="IPR003691">
    <property type="entry name" value="FluC"/>
</dbReference>
<keyword evidence="2 10" id="KW-1003">Cell membrane</keyword>
<organism evidence="11 12">
    <name type="scientific">Paraliobacillus quinghaiensis</name>
    <dbReference type="NCBI Taxonomy" id="470815"/>
    <lineage>
        <taxon>Bacteria</taxon>
        <taxon>Bacillati</taxon>
        <taxon>Bacillota</taxon>
        <taxon>Bacilli</taxon>
        <taxon>Bacillales</taxon>
        <taxon>Bacillaceae</taxon>
        <taxon>Paraliobacillus</taxon>
    </lineage>
</organism>
<protein>
    <recommendedName>
        <fullName evidence="10">Fluoride-specific ion channel FluC</fullName>
    </recommendedName>
</protein>
<evidence type="ECO:0000256" key="3">
    <source>
        <dbReference type="ARBA" id="ARBA00022692"/>
    </source>
</evidence>
<keyword evidence="4 10" id="KW-1133">Transmembrane helix</keyword>
<evidence type="ECO:0000256" key="10">
    <source>
        <dbReference type="HAMAP-Rule" id="MF_00454"/>
    </source>
</evidence>
<feature type="binding site" evidence="10">
    <location>
        <position position="78"/>
    </location>
    <ligand>
        <name>Na(+)</name>
        <dbReference type="ChEBI" id="CHEBI:29101"/>
        <note>structural</note>
    </ligand>
</feature>
<evidence type="ECO:0000256" key="7">
    <source>
        <dbReference type="ARBA" id="ARBA00035120"/>
    </source>
</evidence>
<keyword evidence="10" id="KW-0813">Transport</keyword>
<comment type="caution">
    <text evidence="11">The sequence shown here is derived from an EMBL/GenBank/DDBJ whole genome shotgun (WGS) entry which is preliminary data.</text>
</comment>
<reference evidence="11" key="2">
    <citation type="submission" date="2020-09" db="EMBL/GenBank/DDBJ databases">
        <authorList>
            <person name="Sun Q."/>
            <person name="Zhou Y."/>
        </authorList>
    </citation>
    <scope>NUCLEOTIDE SEQUENCE</scope>
    <source>
        <strain evidence="11">CGMCC 1.6333</strain>
    </source>
</reference>
<evidence type="ECO:0000256" key="8">
    <source>
        <dbReference type="ARBA" id="ARBA00035585"/>
    </source>
</evidence>
<name>A0A917WWQ5_9BACI</name>
<evidence type="ECO:0000256" key="6">
    <source>
        <dbReference type="ARBA" id="ARBA00023303"/>
    </source>
</evidence>
<dbReference type="EMBL" id="BMLG01000013">
    <property type="protein sequence ID" value="GGM35931.1"/>
    <property type="molecule type" value="Genomic_DNA"/>
</dbReference>
<keyword evidence="6 10" id="KW-0407">Ion channel</keyword>
<accession>A0A917WWQ5</accession>
<dbReference type="GO" id="GO:0140114">
    <property type="term" value="P:cellular detoxification of fluoride"/>
    <property type="evidence" value="ECO:0007669"/>
    <property type="project" value="UniProtKB-UniRule"/>
</dbReference>
<reference evidence="11" key="1">
    <citation type="journal article" date="2014" name="Int. J. Syst. Evol. Microbiol.">
        <title>Complete genome sequence of Corynebacterium casei LMG S-19264T (=DSM 44701T), isolated from a smear-ripened cheese.</title>
        <authorList>
            <consortium name="US DOE Joint Genome Institute (JGI-PGF)"/>
            <person name="Walter F."/>
            <person name="Albersmeier A."/>
            <person name="Kalinowski J."/>
            <person name="Ruckert C."/>
        </authorList>
    </citation>
    <scope>NUCLEOTIDE SEQUENCE</scope>
    <source>
        <strain evidence="11">CGMCC 1.6333</strain>
    </source>
</reference>
<dbReference type="GO" id="GO:0062054">
    <property type="term" value="F:fluoride channel activity"/>
    <property type="evidence" value="ECO:0007669"/>
    <property type="project" value="UniProtKB-UniRule"/>
</dbReference>